<comment type="similarity">
    <text evidence="1 6">Belongs to the bacterial solute-binding protein 1 family.</text>
</comment>
<sequence length="428" mass="46343">MKKMMSLVVALAALLAIVACSNDKTEPAGTAIQTENSTDSEVLQEPGAELLVWASKEELPFINEISKQFTEKYGVPVTIQEVGASDTLGKLTTDGPAQIGADLVTFTQDQLGKAVAAGLVLPNDAWQEDTRKANKDNIIQAVTYGNIMYGYPLSLESNVLFYNKQLVPKPPASFEEVVEFAKGFNDPAKSQFALMWEIENFYFNYMFIASDGGYVFGNNGVNFNDIGLNNEGAVKGVAYYGTLKDKLLPMRTGDVTYDVKKGLFLGGQLAMNIDGPWLINELREQKDRFGAVPLPSINGKPAVSFFGVKSLYVNAYTKYPNAAKLFAHFASGKEAQLLNFQLTGAAPSHSELMTDPNVQKDEFVNAITKQFEHSQPMPSIQQMSSVWVPIAAAMADVWNNGTDAKTALDHAVGQIKDSISGGSSGGGL</sequence>
<dbReference type="PANTHER" id="PTHR30061">
    <property type="entry name" value="MALTOSE-BINDING PERIPLASMIC PROTEIN"/>
    <property type="match status" value="1"/>
</dbReference>
<dbReference type="PROSITE" id="PS01037">
    <property type="entry name" value="SBP_BACTERIAL_1"/>
    <property type="match status" value="1"/>
</dbReference>
<evidence type="ECO:0000256" key="4">
    <source>
        <dbReference type="ARBA" id="ARBA00022729"/>
    </source>
</evidence>
<dbReference type="PANTHER" id="PTHR30061:SF50">
    <property type="entry name" value="MALTOSE_MALTODEXTRIN-BINDING PERIPLASMIC PROTEIN"/>
    <property type="match status" value="1"/>
</dbReference>
<dbReference type="CDD" id="cd13586">
    <property type="entry name" value="PBP2_Maltose_binding_like"/>
    <property type="match status" value="1"/>
</dbReference>
<dbReference type="GO" id="GO:0015768">
    <property type="term" value="P:maltose transport"/>
    <property type="evidence" value="ECO:0007669"/>
    <property type="project" value="TreeGrafter"/>
</dbReference>
<feature type="signal peptide" evidence="6">
    <location>
        <begin position="1"/>
        <end position="21"/>
    </location>
</feature>
<dbReference type="InterPro" id="IPR006060">
    <property type="entry name" value="Maltose/Cyclodextrin-bd"/>
</dbReference>
<keyword evidence="6" id="KW-0449">Lipoprotein</keyword>
<evidence type="ECO:0000313" key="8">
    <source>
        <dbReference type="Proteomes" id="UP000567067"/>
    </source>
</evidence>
<evidence type="ECO:0000256" key="5">
    <source>
        <dbReference type="ARBA" id="ARBA00030303"/>
    </source>
</evidence>
<organism evidence="7 8">
    <name type="scientific">Fontibacillus solani</name>
    <dbReference type="NCBI Taxonomy" id="1572857"/>
    <lineage>
        <taxon>Bacteria</taxon>
        <taxon>Bacillati</taxon>
        <taxon>Bacillota</taxon>
        <taxon>Bacilli</taxon>
        <taxon>Bacillales</taxon>
        <taxon>Paenibacillaceae</taxon>
        <taxon>Fontibacillus</taxon>
    </lineage>
</organism>
<evidence type="ECO:0000256" key="1">
    <source>
        <dbReference type="ARBA" id="ARBA00008520"/>
    </source>
</evidence>
<dbReference type="SUPFAM" id="SSF53850">
    <property type="entry name" value="Periplasmic binding protein-like II"/>
    <property type="match status" value="1"/>
</dbReference>
<dbReference type="RefSeq" id="WP_182539828.1">
    <property type="nucleotide sequence ID" value="NZ_JACJIP010000047.1"/>
</dbReference>
<comment type="caution">
    <text evidence="7">The sequence shown here is derived from an EMBL/GenBank/DDBJ whole genome shotgun (WGS) entry which is preliminary data.</text>
</comment>
<gene>
    <name evidence="7" type="ORF">FHR92_004821</name>
</gene>
<feature type="chain" id="PRO_5039751467" description="Maltodextrin-binding protein" evidence="6">
    <location>
        <begin position="22"/>
        <end position="428"/>
    </location>
</feature>
<evidence type="ECO:0000313" key="7">
    <source>
        <dbReference type="EMBL" id="MBA9088325.1"/>
    </source>
</evidence>
<evidence type="ECO:0000256" key="6">
    <source>
        <dbReference type="RuleBase" id="RU365005"/>
    </source>
</evidence>
<keyword evidence="6" id="KW-0472">Membrane</keyword>
<dbReference type="GO" id="GO:0042956">
    <property type="term" value="P:maltodextrin transmembrane transport"/>
    <property type="evidence" value="ECO:0007669"/>
    <property type="project" value="TreeGrafter"/>
</dbReference>
<name>A0A7W3XU52_9BACL</name>
<keyword evidence="4 6" id="KW-0732">Signal</keyword>
<accession>A0A7W3XU52</accession>
<dbReference type="PRINTS" id="PR00181">
    <property type="entry name" value="MALTOSEBP"/>
</dbReference>
<keyword evidence="3 6" id="KW-0762">Sugar transport</keyword>
<evidence type="ECO:0000256" key="2">
    <source>
        <dbReference type="ARBA" id="ARBA00022448"/>
    </source>
</evidence>
<dbReference type="GO" id="GO:1901982">
    <property type="term" value="F:maltose binding"/>
    <property type="evidence" value="ECO:0007669"/>
    <property type="project" value="TreeGrafter"/>
</dbReference>
<dbReference type="GO" id="GO:0055052">
    <property type="term" value="C:ATP-binding cassette (ABC) transporter complex, substrate-binding subunit-containing"/>
    <property type="evidence" value="ECO:0007669"/>
    <property type="project" value="TreeGrafter"/>
</dbReference>
<keyword evidence="2 6" id="KW-0813">Transport</keyword>
<comment type="subcellular location">
    <subcellularLocation>
        <location evidence="6">Cell membrane</location>
        <topology evidence="6">Lipid-anchor</topology>
    </subcellularLocation>
</comment>
<dbReference type="PROSITE" id="PS51257">
    <property type="entry name" value="PROKAR_LIPOPROTEIN"/>
    <property type="match status" value="1"/>
</dbReference>
<dbReference type="GO" id="GO:0015144">
    <property type="term" value="F:carbohydrate transmembrane transporter activity"/>
    <property type="evidence" value="ECO:0007669"/>
    <property type="project" value="InterPro"/>
</dbReference>
<dbReference type="InterPro" id="IPR006059">
    <property type="entry name" value="SBP"/>
</dbReference>
<protein>
    <recommendedName>
        <fullName evidence="5 6">Maltodextrin-binding protein</fullName>
    </recommendedName>
</protein>
<dbReference type="Gene3D" id="3.40.190.10">
    <property type="entry name" value="Periplasmic binding protein-like II"/>
    <property type="match status" value="2"/>
</dbReference>
<reference evidence="7 8" key="1">
    <citation type="submission" date="2020-08" db="EMBL/GenBank/DDBJ databases">
        <title>Genomic Encyclopedia of Type Strains, Phase III (KMG-III): the genomes of soil and plant-associated and newly described type strains.</title>
        <authorList>
            <person name="Whitman W."/>
        </authorList>
    </citation>
    <scope>NUCLEOTIDE SEQUENCE [LARGE SCALE GENOMIC DNA]</scope>
    <source>
        <strain evidence="7 8">CECT 8693</strain>
    </source>
</reference>
<dbReference type="AlphaFoldDB" id="A0A7W3XU52"/>
<keyword evidence="6" id="KW-1003">Cell membrane</keyword>
<proteinExistence type="inferred from homology"/>
<dbReference type="EMBL" id="JACJIP010000047">
    <property type="protein sequence ID" value="MBA9088325.1"/>
    <property type="molecule type" value="Genomic_DNA"/>
</dbReference>
<dbReference type="InterPro" id="IPR006061">
    <property type="entry name" value="SBP_1_CS"/>
</dbReference>
<dbReference type="Pfam" id="PF13416">
    <property type="entry name" value="SBP_bac_8"/>
    <property type="match status" value="1"/>
</dbReference>
<evidence type="ECO:0000256" key="3">
    <source>
        <dbReference type="ARBA" id="ARBA00022597"/>
    </source>
</evidence>
<keyword evidence="8" id="KW-1185">Reference proteome</keyword>
<dbReference type="Proteomes" id="UP000567067">
    <property type="component" value="Unassembled WGS sequence"/>
</dbReference>